<dbReference type="GO" id="GO:0005886">
    <property type="term" value="C:plasma membrane"/>
    <property type="evidence" value="ECO:0007669"/>
    <property type="project" value="UniProtKB-SubCell"/>
</dbReference>
<evidence type="ECO:0000256" key="3">
    <source>
        <dbReference type="ARBA" id="ARBA00022475"/>
    </source>
</evidence>
<accession>A0A9D9H4P3</accession>
<evidence type="ECO:0000256" key="4">
    <source>
        <dbReference type="ARBA" id="ARBA00022692"/>
    </source>
</evidence>
<dbReference type="AlphaFoldDB" id="A0A9D9H4P3"/>
<keyword evidence="6 7" id="KW-0472">Membrane</keyword>
<evidence type="ECO:0000259" key="8">
    <source>
        <dbReference type="PROSITE" id="PS50928"/>
    </source>
</evidence>
<sequence length="118" mass="13242">NTFQNIPFEFTEAAYIDGAGHPRIFGQLILPLAKPGLMTLLLLDFTWVWNDYMNPLIFISNEKLFTLTVGLQRFQEDASTSYALIMAGATISLIPILLIFIFTQKFFIESFASAGIKG</sequence>
<reference evidence="9" key="1">
    <citation type="submission" date="2020-10" db="EMBL/GenBank/DDBJ databases">
        <authorList>
            <person name="Gilroy R."/>
        </authorList>
    </citation>
    <scope>NUCLEOTIDE SEQUENCE</scope>
    <source>
        <strain evidence="9">7293</strain>
    </source>
</reference>
<dbReference type="PANTHER" id="PTHR43744">
    <property type="entry name" value="ABC TRANSPORTER PERMEASE PROTEIN MG189-RELATED-RELATED"/>
    <property type="match status" value="1"/>
</dbReference>
<proteinExistence type="inferred from homology"/>
<keyword evidence="3" id="KW-1003">Cell membrane</keyword>
<dbReference type="InterPro" id="IPR035906">
    <property type="entry name" value="MetI-like_sf"/>
</dbReference>
<dbReference type="PROSITE" id="PS50928">
    <property type="entry name" value="ABC_TM1"/>
    <property type="match status" value="1"/>
</dbReference>
<dbReference type="Proteomes" id="UP000823615">
    <property type="component" value="Unassembled WGS sequence"/>
</dbReference>
<comment type="similarity">
    <text evidence="7">Belongs to the binding-protein-dependent transport system permease family.</text>
</comment>
<dbReference type="EMBL" id="JADIMT010000058">
    <property type="protein sequence ID" value="MBO8436266.1"/>
    <property type="molecule type" value="Genomic_DNA"/>
</dbReference>
<comment type="subcellular location">
    <subcellularLocation>
        <location evidence="1 7">Cell membrane</location>
        <topology evidence="1 7">Multi-pass membrane protein</topology>
    </subcellularLocation>
</comment>
<keyword evidence="2 7" id="KW-0813">Transport</keyword>
<gene>
    <name evidence="9" type="ORF">IAA97_04745</name>
</gene>
<dbReference type="InterPro" id="IPR000515">
    <property type="entry name" value="MetI-like"/>
</dbReference>
<feature type="non-terminal residue" evidence="9">
    <location>
        <position position="1"/>
    </location>
</feature>
<evidence type="ECO:0000256" key="6">
    <source>
        <dbReference type="ARBA" id="ARBA00023136"/>
    </source>
</evidence>
<evidence type="ECO:0000256" key="5">
    <source>
        <dbReference type="ARBA" id="ARBA00022989"/>
    </source>
</evidence>
<evidence type="ECO:0000256" key="2">
    <source>
        <dbReference type="ARBA" id="ARBA00022448"/>
    </source>
</evidence>
<comment type="caution">
    <text evidence="7">Lacks conserved residue(s) required for the propagation of feature annotation.</text>
</comment>
<evidence type="ECO:0000256" key="1">
    <source>
        <dbReference type="ARBA" id="ARBA00004651"/>
    </source>
</evidence>
<evidence type="ECO:0000256" key="7">
    <source>
        <dbReference type="RuleBase" id="RU363032"/>
    </source>
</evidence>
<reference evidence="9" key="2">
    <citation type="journal article" date="2021" name="PeerJ">
        <title>Extensive microbial diversity within the chicken gut microbiome revealed by metagenomics and culture.</title>
        <authorList>
            <person name="Gilroy R."/>
            <person name="Ravi A."/>
            <person name="Getino M."/>
            <person name="Pursley I."/>
            <person name="Horton D.L."/>
            <person name="Alikhan N.F."/>
            <person name="Baker D."/>
            <person name="Gharbi K."/>
            <person name="Hall N."/>
            <person name="Watson M."/>
            <person name="Adriaenssens E.M."/>
            <person name="Foster-Nyarko E."/>
            <person name="Jarju S."/>
            <person name="Secka A."/>
            <person name="Antonio M."/>
            <person name="Oren A."/>
            <person name="Chaudhuri R.R."/>
            <person name="La Ragione R."/>
            <person name="Hildebrand F."/>
            <person name="Pallen M.J."/>
        </authorList>
    </citation>
    <scope>NUCLEOTIDE SEQUENCE</scope>
    <source>
        <strain evidence="9">7293</strain>
    </source>
</reference>
<dbReference type="GO" id="GO:0055085">
    <property type="term" value="P:transmembrane transport"/>
    <property type="evidence" value="ECO:0007669"/>
    <property type="project" value="InterPro"/>
</dbReference>
<evidence type="ECO:0000313" key="10">
    <source>
        <dbReference type="Proteomes" id="UP000823615"/>
    </source>
</evidence>
<name>A0A9D9H4P3_9SPIO</name>
<protein>
    <submittedName>
        <fullName evidence="9">Carbohydrate ABC transporter permease</fullName>
    </submittedName>
</protein>
<keyword evidence="5 7" id="KW-1133">Transmembrane helix</keyword>
<feature type="transmembrane region" description="Helical" evidence="7">
    <location>
        <begin position="82"/>
        <end position="102"/>
    </location>
</feature>
<dbReference type="PANTHER" id="PTHR43744:SF12">
    <property type="entry name" value="ABC TRANSPORTER PERMEASE PROTEIN MG189-RELATED"/>
    <property type="match status" value="1"/>
</dbReference>
<dbReference type="SUPFAM" id="SSF161098">
    <property type="entry name" value="MetI-like"/>
    <property type="match status" value="1"/>
</dbReference>
<dbReference type="Gene3D" id="1.10.3720.10">
    <property type="entry name" value="MetI-like"/>
    <property type="match status" value="1"/>
</dbReference>
<evidence type="ECO:0000313" key="9">
    <source>
        <dbReference type="EMBL" id="MBO8436266.1"/>
    </source>
</evidence>
<dbReference type="Pfam" id="PF00528">
    <property type="entry name" value="BPD_transp_1"/>
    <property type="match status" value="1"/>
</dbReference>
<organism evidence="9 10">
    <name type="scientific">Candidatus Ornithospirochaeta stercoripullorum</name>
    <dbReference type="NCBI Taxonomy" id="2840899"/>
    <lineage>
        <taxon>Bacteria</taxon>
        <taxon>Pseudomonadati</taxon>
        <taxon>Spirochaetota</taxon>
        <taxon>Spirochaetia</taxon>
        <taxon>Spirochaetales</taxon>
        <taxon>Spirochaetaceae</taxon>
        <taxon>Spirochaetaceae incertae sedis</taxon>
        <taxon>Candidatus Ornithospirochaeta</taxon>
    </lineage>
</organism>
<dbReference type="CDD" id="cd06261">
    <property type="entry name" value="TM_PBP2"/>
    <property type="match status" value="1"/>
</dbReference>
<feature type="domain" description="ABC transmembrane type-1" evidence="8">
    <location>
        <begin position="1"/>
        <end position="103"/>
    </location>
</feature>
<keyword evidence="4 7" id="KW-0812">Transmembrane</keyword>
<comment type="caution">
    <text evidence="9">The sequence shown here is derived from an EMBL/GenBank/DDBJ whole genome shotgun (WGS) entry which is preliminary data.</text>
</comment>